<dbReference type="SUPFAM" id="SSF55874">
    <property type="entry name" value="ATPase domain of HSP90 chaperone/DNA topoisomerase II/histidine kinase"/>
    <property type="match status" value="1"/>
</dbReference>
<gene>
    <name evidence="10" type="ORF">ABS766_05105</name>
</gene>
<sequence length="435" mass="49550">MSKKNTSISLQNYTLRYLVVALLAVIAVWAGLFYAVILEEVYDNIDDGLKNSKIQIIREMYAHPELLNTREFGINQFKITPLPKDSVYDFSDKFISTFEFMEYDDDDEPVRLLETVFNDPRGRPYKLTIRASIVEEDELLEDLLTALVALYIMMVASIALLNRYLVQKAWKPFYNILDRLKQYSPGSGKTFEKEPSVVTEFRVLSEELQALLKRNEAVYASQKQFIENASHELQTPLAISLNKLDLFAENNTLPEEQMAELGKITDTLQRLVRLNKSLLMLSKIENRQFTESESVNFNTLIAQLAEDFEDMAVFKGIHITVSGTGQLVYTINKGLAISLLSNLIKNAIIHNYKGGSVDIAITSTSVTIQNTGKGYPLDETLIYRRFYRDIHNGQSTGLGLALVQAIAAIYNIKINYTFTDQHSFTFIFPEKQHLS</sequence>
<dbReference type="PANTHER" id="PTHR45436">
    <property type="entry name" value="SENSOR HISTIDINE KINASE YKOH"/>
    <property type="match status" value="1"/>
</dbReference>
<evidence type="ECO:0000256" key="8">
    <source>
        <dbReference type="SAM" id="Phobius"/>
    </source>
</evidence>
<dbReference type="Pfam" id="PF02518">
    <property type="entry name" value="HATPase_c"/>
    <property type="match status" value="1"/>
</dbReference>
<evidence type="ECO:0000313" key="11">
    <source>
        <dbReference type="Proteomes" id="UP001629156"/>
    </source>
</evidence>
<evidence type="ECO:0000256" key="5">
    <source>
        <dbReference type="ARBA" id="ARBA00022692"/>
    </source>
</evidence>
<dbReference type="EMBL" id="JBELPZ010000003">
    <property type="protein sequence ID" value="MFL9843793.1"/>
    <property type="molecule type" value="Genomic_DNA"/>
</dbReference>
<dbReference type="InterPro" id="IPR005467">
    <property type="entry name" value="His_kinase_dom"/>
</dbReference>
<dbReference type="PANTHER" id="PTHR45436:SF5">
    <property type="entry name" value="SENSOR HISTIDINE KINASE TRCS"/>
    <property type="match status" value="1"/>
</dbReference>
<keyword evidence="11" id="KW-1185">Reference proteome</keyword>
<keyword evidence="8" id="KW-0472">Membrane</keyword>
<organism evidence="10 11">
    <name type="scientific">Flavobacterium rhizosphaerae</name>
    <dbReference type="NCBI Taxonomy" id="3163298"/>
    <lineage>
        <taxon>Bacteria</taxon>
        <taxon>Pseudomonadati</taxon>
        <taxon>Bacteroidota</taxon>
        <taxon>Flavobacteriia</taxon>
        <taxon>Flavobacteriales</taxon>
        <taxon>Flavobacteriaceae</taxon>
        <taxon>Flavobacterium</taxon>
    </lineage>
</organism>
<evidence type="ECO:0000256" key="7">
    <source>
        <dbReference type="ARBA" id="ARBA00022989"/>
    </source>
</evidence>
<evidence type="ECO:0000256" key="1">
    <source>
        <dbReference type="ARBA" id="ARBA00000085"/>
    </source>
</evidence>
<dbReference type="InterPro" id="IPR050428">
    <property type="entry name" value="TCS_sensor_his_kinase"/>
</dbReference>
<dbReference type="InterPro" id="IPR003661">
    <property type="entry name" value="HisK_dim/P_dom"/>
</dbReference>
<keyword evidence="4" id="KW-0808">Transferase</keyword>
<dbReference type="EC" id="2.7.13.3" evidence="2"/>
<protein>
    <recommendedName>
        <fullName evidence="2">histidine kinase</fullName>
        <ecNumber evidence="2">2.7.13.3</ecNumber>
    </recommendedName>
</protein>
<dbReference type="InterPro" id="IPR036097">
    <property type="entry name" value="HisK_dim/P_sf"/>
</dbReference>
<dbReference type="SUPFAM" id="SSF47384">
    <property type="entry name" value="Homodimeric domain of signal transducing histidine kinase"/>
    <property type="match status" value="1"/>
</dbReference>
<reference evidence="10 11" key="1">
    <citation type="submission" date="2024-06" db="EMBL/GenBank/DDBJ databases">
        <authorList>
            <person name="Kaempfer P."/>
            <person name="Viver T."/>
        </authorList>
    </citation>
    <scope>NUCLEOTIDE SEQUENCE [LARGE SCALE GENOMIC DNA]</scope>
    <source>
        <strain evidence="10 11">ST-119</strain>
    </source>
</reference>
<evidence type="ECO:0000256" key="6">
    <source>
        <dbReference type="ARBA" id="ARBA00022777"/>
    </source>
</evidence>
<evidence type="ECO:0000256" key="2">
    <source>
        <dbReference type="ARBA" id="ARBA00012438"/>
    </source>
</evidence>
<feature type="domain" description="Histidine kinase" evidence="9">
    <location>
        <begin position="228"/>
        <end position="432"/>
    </location>
</feature>
<dbReference type="RefSeq" id="WP_408084043.1">
    <property type="nucleotide sequence ID" value="NZ_JBELPZ010000003.1"/>
</dbReference>
<keyword evidence="6 10" id="KW-0418">Kinase</keyword>
<dbReference type="Proteomes" id="UP001629156">
    <property type="component" value="Unassembled WGS sequence"/>
</dbReference>
<keyword evidence="3" id="KW-0597">Phosphoprotein</keyword>
<dbReference type="InterPro" id="IPR003594">
    <property type="entry name" value="HATPase_dom"/>
</dbReference>
<keyword evidence="5 8" id="KW-0812">Transmembrane</keyword>
<evidence type="ECO:0000256" key="4">
    <source>
        <dbReference type="ARBA" id="ARBA00022679"/>
    </source>
</evidence>
<keyword evidence="7 8" id="KW-1133">Transmembrane helix</keyword>
<dbReference type="Pfam" id="PF00512">
    <property type="entry name" value="HisKA"/>
    <property type="match status" value="1"/>
</dbReference>
<dbReference type="Gene3D" id="3.30.565.10">
    <property type="entry name" value="Histidine kinase-like ATPase, C-terminal domain"/>
    <property type="match status" value="1"/>
</dbReference>
<name>A0ABW8YU41_9FLAO</name>
<dbReference type="CDD" id="cd00075">
    <property type="entry name" value="HATPase"/>
    <property type="match status" value="1"/>
</dbReference>
<feature type="transmembrane region" description="Helical" evidence="8">
    <location>
        <begin position="143"/>
        <end position="161"/>
    </location>
</feature>
<dbReference type="SMART" id="SM00388">
    <property type="entry name" value="HisKA"/>
    <property type="match status" value="1"/>
</dbReference>
<feature type="transmembrane region" description="Helical" evidence="8">
    <location>
        <begin position="15"/>
        <end position="37"/>
    </location>
</feature>
<evidence type="ECO:0000256" key="3">
    <source>
        <dbReference type="ARBA" id="ARBA00022553"/>
    </source>
</evidence>
<dbReference type="InterPro" id="IPR036890">
    <property type="entry name" value="HATPase_C_sf"/>
</dbReference>
<evidence type="ECO:0000259" key="9">
    <source>
        <dbReference type="PROSITE" id="PS50109"/>
    </source>
</evidence>
<proteinExistence type="predicted"/>
<dbReference type="SMART" id="SM00387">
    <property type="entry name" value="HATPase_c"/>
    <property type="match status" value="1"/>
</dbReference>
<comment type="caution">
    <text evidence="10">The sequence shown here is derived from an EMBL/GenBank/DDBJ whole genome shotgun (WGS) entry which is preliminary data.</text>
</comment>
<evidence type="ECO:0000313" key="10">
    <source>
        <dbReference type="EMBL" id="MFL9843793.1"/>
    </source>
</evidence>
<dbReference type="Gene3D" id="1.10.287.130">
    <property type="match status" value="1"/>
</dbReference>
<comment type="catalytic activity">
    <reaction evidence="1">
        <text>ATP + protein L-histidine = ADP + protein N-phospho-L-histidine.</text>
        <dbReference type="EC" id="2.7.13.3"/>
    </reaction>
</comment>
<dbReference type="GO" id="GO:0016301">
    <property type="term" value="F:kinase activity"/>
    <property type="evidence" value="ECO:0007669"/>
    <property type="project" value="UniProtKB-KW"/>
</dbReference>
<accession>A0ABW8YU41</accession>
<dbReference type="CDD" id="cd00082">
    <property type="entry name" value="HisKA"/>
    <property type="match status" value="1"/>
</dbReference>
<dbReference type="PROSITE" id="PS50109">
    <property type="entry name" value="HIS_KIN"/>
    <property type="match status" value="1"/>
</dbReference>